<accession>A0A9X2C0Z5</accession>
<dbReference type="SUPFAM" id="SSF46689">
    <property type="entry name" value="Homeodomain-like"/>
    <property type="match status" value="1"/>
</dbReference>
<dbReference type="InterPro" id="IPR050109">
    <property type="entry name" value="HTH-type_TetR-like_transc_reg"/>
</dbReference>
<keyword evidence="5" id="KW-1185">Reference proteome</keyword>
<feature type="DNA-binding region" description="H-T-H motif" evidence="2">
    <location>
        <begin position="45"/>
        <end position="64"/>
    </location>
</feature>
<dbReference type="InterPro" id="IPR001647">
    <property type="entry name" value="HTH_TetR"/>
</dbReference>
<evidence type="ECO:0000259" key="3">
    <source>
        <dbReference type="PROSITE" id="PS50977"/>
    </source>
</evidence>
<dbReference type="Pfam" id="PF14246">
    <property type="entry name" value="TetR_C_7"/>
    <property type="match status" value="1"/>
</dbReference>
<evidence type="ECO:0000313" key="4">
    <source>
        <dbReference type="EMBL" id="MCK9687031.1"/>
    </source>
</evidence>
<dbReference type="PRINTS" id="PR00455">
    <property type="entry name" value="HTHTETR"/>
</dbReference>
<dbReference type="Gene3D" id="1.10.357.10">
    <property type="entry name" value="Tetracycline Repressor, domain 2"/>
    <property type="match status" value="1"/>
</dbReference>
<name>A0A9X2C0Z5_9BURK</name>
<evidence type="ECO:0000256" key="2">
    <source>
        <dbReference type="PROSITE-ProRule" id="PRU00335"/>
    </source>
</evidence>
<dbReference type="EMBL" id="JAJLJH010000003">
    <property type="protein sequence ID" value="MCK9687031.1"/>
    <property type="molecule type" value="Genomic_DNA"/>
</dbReference>
<dbReference type="PANTHER" id="PTHR30055">
    <property type="entry name" value="HTH-TYPE TRANSCRIPTIONAL REGULATOR RUTR"/>
    <property type="match status" value="1"/>
</dbReference>
<dbReference type="Proteomes" id="UP001139353">
    <property type="component" value="Unassembled WGS sequence"/>
</dbReference>
<reference evidence="4" key="1">
    <citation type="submission" date="2021-11" db="EMBL/GenBank/DDBJ databases">
        <title>BS-T2-15 a new species belonging to the Comamonadaceae family isolated from the soil of a French oak forest.</title>
        <authorList>
            <person name="Mieszkin S."/>
            <person name="Alain K."/>
        </authorList>
    </citation>
    <scope>NUCLEOTIDE SEQUENCE</scope>
    <source>
        <strain evidence="4">BS-T2-15</strain>
    </source>
</reference>
<dbReference type="PROSITE" id="PS50977">
    <property type="entry name" value="HTH_TETR_2"/>
    <property type="match status" value="1"/>
</dbReference>
<keyword evidence="1 2" id="KW-0238">DNA-binding</keyword>
<gene>
    <name evidence="4" type="ORF">LPC04_15065</name>
</gene>
<dbReference type="GO" id="GO:0000976">
    <property type="term" value="F:transcription cis-regulatory region binding"/>
    <property type="evidence" value="ECO:0007669"/>
    <property type="project" value="TreeGrafter"/>
</dbReference>
<proteinExistence type="predicted"/>
<dbReference type="Gene3D" id="1.10.10.60">
    <property type="entry name" value="Homeodomain-like"/>
    <property type="match status" value="1"/>
</dbReference>
<dbReference type="InterPro" id="IPR039536">
    <property type="entry name" value="TetR_C_Proteobacteria"/>
</dbReference>
<dbReference type="PANTHER" id="PTHR30055:SF146">
    <property type="entry name" value="HTH-TYPE TRANSCRIPTIONAL DUAL REGULATOR CECR"/>
    <property type="match status" value="1"/>
</dbReference>
<dbReference type="InterPro" id="IPR036271">
    <property type="entry name" value="Tet_transcr_reg_TetR-rel_C_sf"/>
</dbReference>
<dbReference type="SUPFAM" id="SSF48498">
    <property type="entry name" value="Tetracyclin repressor-like, C-terminal domain"/>
    <property type="match status" value="1"/>
</dbReference>
<comment type="caution">
    <text evidence="4">The sequence shown here is derived from an EMBL/GenBank/DDBJ whole genome shotgun (WGS) entry which is preliminary data.</text>
</comment>
<sequence length="219" mass="23467">MNATSRKRLPAAKAPAPRVPTDDKAAAVLAGARAVFFTHGFSAATTDMIQQAAGVSKATVYARYATKEALFNAVVEAECARFLGEVRATEIRSRKLQDVLAALAQAYLRLALSPDILALYRAVVGEAPRFPALARQFYLLGPHGFNGIVERRLEEAAAQGQVDFSSVGLEMAAIHFVNLVRGEAQMQCVTHPGSVPSQAQCDQWAAAAVTTFMRAFGKT</sequence>
<evidence type="ECO:0000313" key="5">
    <source>
        <dbReference type="Proteomes" id="UP001139353"/>
    </source>
</evidence>
<dbReference type="GO" id="GO:0003700">
    <property type="term" value="F:DNA-binding transcription factor activity"/>
    <property type="evidence" value="ECO:0007669"/>
    <property type="project" value="TreeGrafter"/>
</dbReference>
<dbReference type="AlphaFoldDB" id="A0A9X2C0Z5"/>
<organism evidence="4 5">
    <name type="scientific">Scleromatobacter humisilvae</name>
    <dbReference type="NCBI Taxonomy" id="2897159"/>
    <lineage>
        <taxon>Bacteria</taxon>
        <taxon>Pseudomonadati</taxon>
        <taxon>Pseudomonadota</taxon>
        <taxon>Betaproteobacteria</taxon>
        <taxon>Burkholderiales</taxon>
        <taxon>Sphaerotilaceae</taxon>
        <taxon>Scleromatobacter</taxon>
    </lineage>
</organism>
<feature type="domain" description="HTH tetR-type" evidence="3">
    <location>
        <begin position="22"/>
        <end position="82"/>
    </location>
</feature>
<dbReference type="RefSeq" id="WP_275683066.1">
    <property type="nucleotide sequence ID" value="NZ_JAJLJH010000003.1"/>
</dbReference>
<dbReference type="InterPro" id="IPR009057">
    <property type="entry name" value="Homeodomain-like_sf"/>
</dbReference>
<evidence type="ECO:0000256" key="1">
    <source>
        <dbReference type="ARBA" id="ARBA00023125"/>
    </source>
</evidence>
<dbReference type="Pfam" id="PF00440">
    <property type="entry name" value="TetR_N"/>
    <property type="match status" value="1"/>
</dbReference>
<protein>
    <submittedName>
        <fullName evidence="4">TetR/AcrR family transcriptional regulator</fullName>
    </submittedName>
</protein>